<feature type="coiled-coil region" evidence="1">
    <location>
        <begin position="689"/>
        <end position="716"/>
    </location>
</feature>
<proteinExistence type="predicted"/>
<feature type="compositionally biased region" description="Polar residues" evidence="2">
    <location>
        <begin position="177"/>
        <end position="196"/>
    </location>
</feature>
<keyword evidence="4" id="KW-1185">Reference proteome</keyword>
<sequence>MKVNRLFSPIGIFITILLVNTFRLNSYVGLVDASTIPRKGRNLFSSLSKLVMLKRYKRGLNMNKKKHPQNAELDLEISRTDEEISKLEDQMEKESNSHLPARDILSPGEIRLSGEDLDKLIAIVDTDLLKGKGKPVVTPSFPTTPGAQDGQVTPGTQGGQTTPGSQDEQVTPGAQDDQITSGAQDDQVTPGTQDEQVTPGVQDEQVTPGAQDEQVTPGAQDEQVTPGAQDSQITPGAQDDQVIPGGPFGPTTPGSSGDTSPLDSPSSPFSKANIDFSTLRREFNSLWDTMVVDNDALRKLLNFGVDQSLYDTHPVSKRAFSQYIDATSKGVDSVYASMRSLMECRMIGERDLLFLQSFIFSFSDLAGIEIPLPMYCLLFTNSHKPNVKSFISNFRNYLNTNGYTYDNKSIADSAFHALNYVATKTFSRKNLTVSGVKRLVKENKELANQCDADDVTFALSLLVLSELYSYNFSYSRFISLVDICTIFKRHADFESRLRELSFILYIIHRSHTSSWLDMVFLAKMSLESAYKALSISFSDYFLDTDLSAVKKLTPMDPRANVGDIIRQVDDDDVIRTSDRHISGPIPIPEIPGPPSRRAGTGYGSERDVPVSTDEIFRPARSYLGYDPFKKSLLHPPRPENLPEKASGRKFVNSLEVHMKPRDYETEFMYGSSSFVSPQLSYFKRVSEREYNHNMKLKKIEEERKRLEKKREQKMTRGYKDLRSIKDSMDGEESVSELPDTSEEPSPLPDMEESVKQVPSKFETKLHKLVPKSSNIYTQPSQRFHATPLTYTTLKPKKGMLIKTIREPATKFTSEILLEDEVSEGTIGLPSTKDTSLAGYSPEGSVSEKVEVSPPLRAPESVLTTEIAAREILVKCPDLTKSQRKRALSLFRVLKYLYKGSTAGWYITAFCRATYFAERDVCIEKGTKSLDIKKMASECYTALKSSSFIKNNPALSNIARQVCYSYYKKRATTVCMD</sequence>
<dbReference type="Proteomes" id="UP000186176">
    <property type="component" value="Unassembled WGS sequence"/>
</dbReference>
<name>A0A1J4MG56_9CRYT</name>
<feature type="compositionally biased region" description="Pro residues" evidence="2">
    <location>
        <begin position="585"/>
        <end position="594"/>
    </location>
</feature>
<gene>
    <name evidence="3" type="ORF">cubi_02433</name>
</gene>
<reference evidence="3 4" key="1">
    <citation type="submission" date="2016-10" db="EMBL/GenBank/DDBJ databases">
        <title>Reductive evolution of mitochondrial metabolism and differential evolution of invasion-related proteins in Cryptosporidium.</title>
        <authorList>
            <person name="Liu S."/>
            <person name="Roellig D.M."/>
            <person name="Guo Y."/>
            <person name="Li N."/>
            <person name="Frace M.A."/>
            <person name="Tang K."/>
            <person name="Zhang L."/>
            <person name="Feng Y."/>
            <person name="Xiao L."/>
        </authorList>
    </citation>
    <scope>NUCLEOTIDE SEQUENCE [LARGE SCALE GENOMIC DNA]</scope>
    <source>
        <strain evidence="3">39726</strain>
    </source>
</reference>
<comment type="caution">
    <text evidence="3">The sequence shown here is derived from an EMBL/GenBank/DDBJ whole genome shotgun (WGS) entry which is preliminary data.</text>
</comment>
<evidence type="ECO:0000256" key="1">
    <source>
        <dbReference type="SAM" id="Coils"/>
    </source>
</evidence>
<feature type="region of interest" description="Disordered" evidence="2">
    <location>
        <begin position="583"/>
        <end position="608"/>
    </location>
</feature>
<evidence type="ECO:0000313" key="4">
    <source>
        <dbReference type="Proteomes" id="UP000186176"/>
    </source>
</evidence>
<feature type="region of interest" description="Disordered" evidence="2">
    <location>
        <begin position="723"/>
        <end position="751"/>
    </location>
</feature>
<keyword evidence="1" id="KW-0175">Coiled coil</keyword>
<dbReference type="GeneID" id="39979223"/>
<feature type="compositionally biased region" description="Polar residues" evidence="2">
    <location>
        <begin position="222"/>
        <end position="235"/>
    </location>
</feature>
<organism evidence="3 4">
    <name type="scientific">Cryptosporidium ubiquitum</name>
    <dbReference type="NCBI Taxonomy" id="857276"/>
    <lineage>
        <taxon>Eukaryota</taxon>
        <taxon>Sar</taxon>
        <taxon>Alveolata</taxon>
        <taxon>Apicomplexa</taxon>
        <taxon>Conoidasida</taxon>
        <taxon>Coccidia</taxon>
        <taxon>Eucoccidiorida</taxon>
        <taxon>Eimeriorina</taxon>
        <taxon>Cryptosporidiidae</taxon>
        <taxon>Cryptosporidium</taxon>
    </lineage>
</organism>
<feature type="compositionally biased region" description="Low complexity" evidence="2">
    <location>
        <begin position="249"/>
        <end position="261"/>
    </location>
</feature>
<evidence type="ECO:0000313" key="3">
    <source>
        <dbReference type="EMBL" id="OII73201.1"/>
    </source>
</evidence>
<accession>A0A1J4MG56</accession>
<feature type="coiled-coil region" evidence="1">
    <location>
        <begin position="70"/>
        <end position="97"/>
    </location>
</feature>
<evidence type="ECO:0000256" key="2">
    <source>
        <dbReference type="SAM" id="MobiDB-lite"/>
    </source>
</evidence>
<dbReference type="OrthoDB" id="344344at2759"/>
<dbReference type="EMBL" id="LRBP01000017">
    <property type="protein sequence ID" value="OII73201.1"/>
    <property type="molecule type" value="Genomic_DNA"/>
</dbReference>
<dbReference type="AlphaFoldDB" id="A0A1J4MG56"/>
<dbReference type="VEuPathDB" id="CryptoDB:cubi_02433"/>
<dbReference type="RefSeq" id="XP_028874565.1">
    <property type="nucleotide sequence ID" value="XM_029019444.1"/>
</dbReference>
<protein>
    <submittedName>
        <fullName evidence="3">Arabinogalactan protein</fullName>
    </submittedName>
</protein>
<feature type="region of interest" description="Disordered" evidence="2">
    <location>
        <begin position="131"/>
        <end position="271"/>
    </location>
</feature>
<feature type="compositionally biased region" description="Acidic residues" evidence="2">
    <location>
        <begin position="729"/>
        <end position="742"/>
    </location>
</feature>
<feature type="compositionally biased region" description="Low complexity" evidence="2">
    <location>
        <begin position="148"/>
        <end position="167"/>
    </location>
</feature>